<reference evidence="1 2" key="1">
    <citation type="submission" date="2023-07" db="EMBL/GenBank/DDBJ databases">
        <title>Sorghum-associated microbial communities from plants grown in Nebraska, USA.</title>
        <authorList>
            <person name="Schachtman D."/>
        </authorList>
    </citation>
    <scope>NUCLEOTIDE SEQUENCE [LARGE SCALE GENOMIC DNA]</scope>
    <source>
        <strain evidence="1 2">BE332</strain>
    </source>
</reference>
<evidence type="ECO:0000313" key="1">
    <source>
        <dbReference type="EMBL" id="MDQ0375454.1"/>
    </source>
</evidence>
<keyword evidence="2" id="KW-1185">Reference proteome</keyword>
<name>A0ABU0EJI4_9CELL</name>
<proteinExistence type="predicted"/>
<gene>
    <name evidence="1" type="ORF">J2X26_003792</name>
</gene>
<dbReference type="RefSeq" id="WP_307494251.1">
    <property type="nucleotide sequence ID" value="NZ_JAUSVB010000006.1"/>
</dbReference>
<evidence type="ECO:0008006" key="3">
    <source>
        <dbReference type="Google" id="ProtNLM"/>
    </source>
</evidence>
<protein>
    <recommendedName>
        <fullName evidence="3">Transcriptional regulator, AbiEi antitoxin, Type IV TA system</fullName>
    </recommendedName>
</protein>
<dbReference type="Proteomes" id="UP001239626">
    <property type="component" value="Unassembled WGS sequence"/>
</dbReference>
<organism evidence="1 2">
    <name type="scientific">Cellulomonas humilata</name>
    <dbReference type="NCBI Taxonomy" id="144055"/>
    <lineage>
        <taxon>Bacteria</taxon>
        <taxon>Bacillati</taxon>
        <taxon>Actinomycetota</taxon>
        <taxon>Actinomycetes</taxon>
        <taxon>Micrococcales</taxon>
        <taxon>Cellulomonadaceae</taxon>
        <taxon>Cellulomonas</taxon>
    </lineage>
</organism>
<dbReference type="EMBL" id="JAUSVB010000006">
    <property type="protein sequence ID" value="MDQ0375454.1"/>
    <property type="molecule type" value="Genomic_DNA"/>
</dbReference>
<accession>A0ABU0EJI4</accession>
<comment type="caution">
    <text evidence="1">The sequence shown here is derived from an EMBL/GenBank/DDBJ whole genome shotgun (WGS) entry which is preliminary data.</text>
</comment>
<sequence>MPRRPTDRSGPPPVVLPTVHLARNNPADVLRARRSSGSWERIARGVYLPGEPVDNPDRSLSVALGRIVGVHHRLVAAHWFSHESAALLWGLPLWITPTRTHLMQRHTASSSRDPSVRHHPVVPPEDQRAVLGGLPVTSLELTVVDCTSTLPAMQGLVVADAALRAGADREVIERVLASRTGRRGVTRARAVISLADDGADSPGESAARFVILRDGLPPPQTQVPVVTRLGTFWCDLGWEEWRLALEYDGRGKYDGRATDEFVREKRRHDALLEADWRVLRVTKEDLRGTTLTRRILQLIPAGSTTALRPRRALRG</sequence>
<evidence type="ECO:0000313" key="2">
    <source>
        <dbReference type="Proteomes" id="UP001239626"/>
    </source>
</evidence>